<protein>
    <submittedName>
        <fullName evidence="1">Uncharacterized protein</fullName>
    </submittedName>
</protein>
<dbReference type="Proteomes" id="UP001054252">
    <property type="component" value="Unassembled WGS sequence"/>
</dbReference>
<reference evidence="1 2" key="1">
    <citation type="journal article" date="2021" name="Commun. Biol.">
        <title>The genome of Shorea leprosula (Dipterocarpaceae) highlights the ecological relevance of drought in aseasonal tropical rainforests.</title>
        <authorList>
            <person name="Ng K.K.S."/>
            <person name="Kobayashi M.J."/>
            <person name="Fawcett J.A."/>
            <person name="Hatakeyama M."/>
            <person name="Paape T."/>
            <person name="Ng C.H."/>
            <person name="Ang C.C."/>
            <person name="Tnah L.H."/>
            <person name="Lee C.T."/>
            <person name="Nishiyama T."/>
            <person name="Sese J."/>
            <person name="O'Brien M.J."/>
            <person name="Copetti D."/>
            <person name="Mohd Noor M.I."/>
            <person name="Ong R.C."/>
            <person name="Putra M."/>
            <person name="Sireger I.Z."/>
            <person name="Indrioko S."/>
            <person name="Kosugi Y."/>
            <person name="Izuno A."/>
            <person name="Isagi Y."/>
            <person name="Lee S.L."/>
            <person name="Shimizu K.K."/>
        </authorList>
    </citation>
    <scope>NUCLEOTIDE SEQUENCE [LARGE SCALE GENOMIC DNA]</scope>
    <source>
        <strain evidence="1">214</strain>
    </source>
</reference>
<proteinExistence type="predicted"/>
<dbReference type="AlphaFoldDB" id="A0AAV5MP22"/>
<organism evidence="1 2">
    <name type="scientific">Rubroshorea leprosula</name>
    <dbReference type="NCBI Taxonomy" id="152421"/>
    <lineage>
        <taxon>Eukaryota</taxon>
        <taxon>Viridiplantae</taxon>
        <taxon>Streptophyta</taxon>
        <taxon>Embryophyta</taxon>
        <taxon>Tracheophyta</taxon>
        <taxon>Spermatophyta</taxon>
        <taxon>Magnoliopsida</taxon>
        <taxon>eudicotyledons</taxon>
        <taxon>Gunneridae</taxon>
        <taxon>Pentapetalae</taxon>
        <taxon>rosids</taxon>
        <taxon>malvids</taxon>
        <taxon>Malvales</taxon>
        <taxon>Dipterocarpaceae</taxon>
        <taxon>Rubroshorea</taxon>
    </lineage>
</organism>
<accession>A0AAV5MP22</accession>
<dbReference type="EMBL" id="BPVZ01000515">
    <property type="protein sequence ID" value="GKV51590.1"/>
    <property type="molecule type" value="Genomic_DNA"/>
</dbReference>
<sequence>MLSSLAESTTYLQKESGTKQCAFDAFAGGGGVALAERWTRGAVASKSQSCSFQEPELQH</sequence>
<name>A0AAV5MP22_9ROSI</name>
<evidence type="ECO:0000313" key="2">
    <source>
        <dbReference type="Proteomes" id="UP001054252"/>
    </source>
</evidence>
<comment type="caution">
    <text evidence="1">The sequence shown here is derived from an EMBL/GenBank/DDBJ whole genome shotgun (WGS) entry which is preliminary data.</text>
</comment>
<keyword evidence="2" id="KW-1185">Reference proteome</keyword>
<evidence type="ECO:0000313" key="1">
    <source>
        <dbReference type="EMBL" id="GKV51590.1"/>
    </source>
</evidence>
<gene>
    <name evidence="1" type="ORF">SLEP1_g58227</name>
</gene>